<dbReference type="InterPro" id="IPR006665">
    <property type="entry name" value="OmpA-like"/>
</dbReference>
<evidence type="ECO:0000256" key="2">
    <source>
        <dbReference type="SAM" id="MobiDB-lite"/>
    </source>
</evidence>
<dbReference type="PROSITE" id="PS51123">
    <property type="entry name" value="OMPA_2"/>
    <property type="match status" value="1"/>
</dbReference>
<proteinExistence type="predicted"/>
<feature type="transmembrane region" description="Helical" evidence="3">
    <location>
        <begin position="14"/>
        <end position="36"/>
    </location>
</feature>
<dbReference type="GO" id="GO:0016020">
    <property type="term" value="C:membrane"/>
    <property type="evidence" value="ECO:0007669"/>
    <property type="project" value="UniProtKB-UniRule"/>
</dbReference>
<evidence type="ECO:0000256" key="1">
    <source>
        <dbReference type="PROSITE-ProRule" id="PRU00473"/>
    </source>
</evidence>
<dbReference type="SUPFAM" id="SSF103088">
    <property type="entry name" value="OmpA-like"/>
    <property type="match status" value="1"/>
</dbReference>
<dbReference type="Pfam" id="PF00691">
    <property type="entry name" value="OmpA"/>
    <property type="match status" value="1"/>
</dbReference>
<evidence type="ECO:0000313" key="6">
    <source>
        <dbReference type="Proteomes" id="UP000194440"/>
    </source>
</evidence>
<protein>
    <recommendedName>
        <fullName evidence="4">OmpA-like domain-containing protein</fullName>
    </recommendedName>
</protein>
<dbReference type="KEGG" id="acip:CBP36_09540"/>
<dbReference type="AlphaFoldDB" id="A0A240UDD7"/>
<dbReference type="InterPro" id="IPR036737">
    <property type="entry name" value="OmpA-like_sf"/>
</dbReference>
<dbReference type="KEGG" id="acis:CBP35_09390"/>
<dbReference type="Gene3D" id="3.30.1330.60">
    <property type="entry name" value="OmpA-like domain"/>
    <property type="match status" value="1"/>
</dbReference>
<keyword evidence="3" id="KW-0812">Transmembrane</keyword>
<feature type="region of interest" description="Disordered" evidence="2">
    <location>
        <begin position="156"/>
        <end position="178"/>
    </location>
</feature>
<dbReference type="RefSeq" id="WP_086927244.1">
    <property type="nucleotide sequence ID" value="NZ_CP021362.1"/>
</dbReference>
<gene>
    <name evidence="5" type="ORF">CBP36_09540</name>
</gene>
<dbReference type="EMBL" id="CP021366">
    <property type="protein sequence ID" value="ART59059.1"/>
    <property type="molecule type" value="Genomic_DNA"/>
</dbReference>
<evidence type="ECO:0000256" key="3">
    <source>
        <dbReference type="SAM" id="Phobius"/>
    </source>
</evidence>
<dbReference type="Proteomes" id="UP000194440">
    <property type="component" value="Chromosome"/>
</dbReference>
<feature type="domain" description="OmpA-like" evidence="4">
    <location>
        <begin position="70"/>
        <end position="178"/>
    </location>
</feature>
<sequence length="178" mass="18010">MSFNSSDDDSQQRFALGFLIALIALLISVVVGTVVVKQVRGSAAPKTAATAVASNAPAAPAADAVATDGASVRVENGVVKFYFASAKADLAAGANEALADVVKGVAEGKKAVISGFHDATGDAALNAELAKQRAFAVRDALKALGVAEDKIELKKPEETTASGSNAEARRVEVALSAQ</sequence>
<reference evidence="5" key="1">
    <citation type="submission" date="2017-05" db="EMBL/GenBank/DDBJ databases">
        <title>Polyphasic characterization of four soil-derived phenanthrene-degrading Acidovorax strains and proposal of Acidovorax phenanthrenivorans sp. nov.</title>
        <authorList>
            <person name="Singleton D."/>
            <person name="Lee J."/>
            <person name="Dickey A.N."/>
            <person name="Stroud A."/>
            <person name="Scholl E.H."/>
            <person name="Wright F.A."/>
            <person name="Aitken M.D."/>
        </authorList>
    </citation>
    <scope>NUCLEOTIDE SEQUENCE</scope>
    <source>
        <strain evidence="5">P4</strain>
    </source>
</reference>
<dbReference type="OrthoDB" id="8526920at2"/>
<evidence type="ECO:0000313" key="5">
    <source>
        <dbReference type="EMBL" id="ART59059.1"/>
    </source>
</evidence>
<organism evidence="5 6">
    <name type="scientific">Acidovorax carolinensis</name>
    <dbReference type="NCBI Taxonomy" id="553814"/>
    <lineage>
        <taxon>Bacteria</taxon>
        <taxon>Pseudomonadati</taxon>
        <taxon>Pseudomonadota</taxon>
        <taxon>Betaproteobacteria</taxon>
        <taxon>Burkholderiales</taxon>
        <taxon>Comamonadaceae</taxon>
        <taxon>Acidovorax</taxon>
    </lineage>
</organism>
<keyword evidence="3" id="KW-1133">Transmembrane helix</keyword>
<keyword evidence="1 3" id="KW-0472">Membrane</keyword>
<name>A0A240UDD7_9BURK</name>
<accession>A0A240UDD7</accession>
<evidence type="ECO:0000259" key="4">
    <source>
        <dbReference type="PROSITE" id="PS51123"/>
    </source>
</evidence>
<keyword evidence="6" id="KW-1185">Reference proteome</keyword>